<protein>
    <submittedName>
        <fullName evidence="1">Uncharacterized protein</fullName>
    </submittedName>
</protein>
<reference evidence="1" key="1">
    <citation type="submission" date="2018-05" db="EMBL/GenBank/DDBJ databases">
        <authorList>
            <person name="Lanie J.A."/>
            <person name="Ng W.-L."/>
            <person name="Kazmierczak K.M."/>
            <person name="Andrzejewski T.M."/>
            <person name="Davidsen T.M."/>
            <person name="Wayne K.J."/>
            <person name="Tettelin H."/>
            <person name="Glass J.I."/>
            <person name="Rusch D."/>
            <person name="Podicherti R."/>
            <person name="Tsui H.-C.T."/>
            <person name="Winkler M.E."/>
        </authorList>
    </citation>
    <scope>NUCLEOTIDE SEQUENCE</scope>
</reference>
<sequence>MAAIAARSPCVSHSSSQSLTVEYTLGWMMDSRSFRAAESANTFLPSAARSIWPSSFKMFVPKRATI</sequence>
<gene>
    <name evidence="1" type="ORF">METZ01_LOCUS125178</name>
</gene>
<dbReference type="EMBL" id="UINC01017444">
    <property type="protein sequence ID" value="SVA72324.1"/>
    <property type="molecule type" value="Genomic_DNA"/>
</dbReference>
<dbReference type="AlphaFoldDB" id="A0A381Y5N2"/>
<organism evidence="1">
    <name type="scientific">marine metagenome</name>
    <dbReference type="NCBI Taxonomy" id="408172"/>
    <lineage>
        <taxon>unclassified sequences</taxon>
        <taxon>metagenomes</taxon>
        <taxon>ecological metagenomes</taxon>
    </lineage>
</organism>
<name>A0A381Y5N2_9ZZZZ</name>
<evidence type="ECO:0000313" key="1">
    <source>
        <dbReference type="EMBL" id="SVA72324.1"/>
    </source>
</evidence>
<proteinExistence type="predicted"/>
<accession>A0A381Y5N2</accession>